<dbReference type="Gene3D" id="1.10.4030.10">
    <property type="entry name" value="Porin chaperone SurA, peptide-binding domain"/>
    <property type="match status" value="1"/>
</dbReference>
<gene>
    <name evidence="7" type="ORF">BECKLFY1418A_GA0070994_101832</name>
</gene>
<name>A0A450UH08_9GAMM</name>
<dbReference type="EMBL" id="CAADFH010000018">
    <property type="protein sequence ID" value="VFJ91811.1"/>
    <property type="molecule type" value="Genomic_DNA"/>
</dbReference>
<keyword evidence="4" id="KW-1015">Disulfide bond</keyword>
<keyword evidence="3" id="KW-0560">Oxidoreductase</keyword>
<dbReference type="PANTHER" id="PTHR13887:SF14">
    <property type="entry name" value="DISULFIDE BOND FORMATION PROTEIN D"/>
    <property type="match status" value="1"/>
</dbReference>
<dbReference type="PANTHER" id="PTHR13887">
    <property type="entry name" value="GLUTATHIONE S-TRANSFERASE KAPPA"/>
    <property type="match status" value="1"/>
</dbReference>
<dbReference type="Pfam" id="PF13462">
    <property type="entry name" value="Thioredoxin_4"/>
    <property type="match status" value="1"/>
</dbReference>
<dbReference type="GO" id="GO:0016491">
    <property type="term" value="F:oxidoreductase activity"/>
    <property type="evidence" value="ECO:0007669"/>
    <property type="project" value="UniProtKB-KW"/>
</dbReference>
<dbReference type="AlphaFoldDB" id="A0A450UH08"/>
<accession>A0A450UH08</accession>
<proteinExistence type="inferred from homology"/>
<comment type="similarity">
    <text evidence="1">Belongs to the thioredoxin family. DsbA subfamily.</text>
</comment>
<evidence type="ECO:0000256" key="4">
    <source>
        <dbReference type="ARBA" id="ARBA00023157"/>
    </source>
</evidence>
<evidence type="ECO:0000256" key="3">
    <source>
        <dbReference type="ARBA" id="ARBA00023002"/>
    </source>
</evidence>
<reference evidence="7" key="1">
    <citation type="submission" date="2019-02" db="EMBL/GenBank/DDBJ databases">
        <authorList>
            <person name="Gruber-Vodicka R. H."/>
            <person name="Seah K. B. B."/>
        </authorList>
    </citation>
    <scope>NUCLEOTIDE SEQUENCE</scope>
    <source>
        <strain evidence="7">BECK_M6</strain>
    </source>
</reference>
<dbReference type="InterPro" id="IPR036249">
    <property type="entry name" value="Thioredoxin-like_sf"/>
</dbReference>
<keyword evidence="5" id="KW-0676">Redox-active center</keyword>
<organism evidence="7">
    <name type="scientific">Candidatus Kentrum sp. LFY</name>
    <dbReference type="NCBI Taxonomy" id="2126342"/>
    <lineage>
        <taxon>Bacteria</taxon>
        <taxon>Pseudomonadati</taxon>
        <taxon>Pseudomonadota</taxon>
        <taxon>Gammaproteobacteria</taxon>
        <taxon>Candidatus Kentrum</taxon>
    </lineage>
</organism>
<dbReference type="InterPro" id="IPR012336">
    <property type="entry name" value="Thioredoxin-like_fold"/>
</dbReference>
<keyword evidence="2" id="KW-0732">Signal</keyword>
<evidence type="ECO:0000256" key="5">
    <source>
        <dbReference type="ARBA" id="ARBA00023284"/>
    </source>
</evidence>
<evidence type="ECO:0000313" key="7">
    <source>
        <dbReference type="EMBL" id="VFJ91811.1"/>
    </source>
</evidence>
<evidence type="ECO:0000256" key="2">
    <source>
        <dbReference type="ARBA" id="ARBA00022729"/>
    </source>
</evidence>
<evidence type="ECO:0000259" key="6">
    <source>
        <dbReference type="Pfam" id="PF13462"/>
    </source>
</evidence>
<sequence>MKIANKDLRNMICSGIAILSLMIAWGPETLAGNRALFQLDGMDYLESELPPASRLALYEVEDEYYRKLEAIFDDVLFDSYLEEEAERLGKSKNKIRAERLSVAEPGEDDIRAFYDTIGNRIGKPYKAVRARIAEHLRQEKIDKKRADLLESYRQKNNFKILLPRITPPVIDIHSQGFPTKGDPKATVTIVEFADYQCPHCKTASEAIGRVLDEFKGKVRAIHMDYPINRSGISKLVAQGAACADQQGKFWPYHELAYQRQATLSRSSPIDLARDVGLDVKKFVHCFQSEEAKARVARGRDEALRLGLRSTPSIFVNGKQLIIHDLEKDLRQAVERELAYSRDPK</sequence>
<feature type="domain" description="Thioredoxin-like fold" evidence="6">
    <location>
        <begin position="179"/>
        <end position="334"/>
    </location>
</feature>
<dbReference type="SUPFAM" id="SSF52833">
    <property type="entry name" value="Thioredoxin-like"/>
    <property type="match status" value="1"/>
</dbReference>
<evidence type="ECO:0000256" key="1">
    <source>
        <dbReference type="ARBA" id="ARBA00005791"/>
    </source>
</evidence>
<dbReference type="Gene3D" id="3.40.30.10">
    <property type="entry name" value="Glutaredoxin"/>
    <property type="match status" value="1"/>
</dbReference>
<protein>
    <submittedName>
        <fullName evidence="7">Thioredoxin</fullName>
    </submittedName>
</protein>